<evidence type="ECO:0000313" key="1">
    <source>
        <dbReference type="EMBL" id="KAK3266714.1"/>
    </source>
</evidence>
<dbReference type="Proteomes" id="UP001190700">
    <property type="component" value="Unassembled WGS sequence"/>
</dbReference>
<comment type="caution">
    <text evidence="1">The sequence shown here is derived from an EMBL/GenBank/DDBJ whole genome shotgun (WGS) entry which is preliminary data.</text>
</comment>
<proteinExistence type="predicted"/>
<dbReference type="AlphaFoldDB" id="A0AAE0FVE2"/>
<evidence type="ECO:0000313" key="2">
    <source>
        <dbReference type="Proteomes" id="UP001190700"/>
    </source>
</evidence>
<keyword evidence="2" id="KW-1185">Reference proteome</keyword>
<gene>
    <name evidence="1" type="ORF">CYMTET_24687</name>
</gene>
<sequence length="121" mass="12427">MGCLSERPLRGCLFEGVPLELPWGGRVSALLRGCLYEGKCLQGAYEGGAVAAPHNKAVLGTVPASSRVGCPYAVQRQLRCGLTGQHRVGCWSSSGVGYKGCSGVGCWGKFGVGCYGSSGVA</sequence>
<dbReference type="EMBL" id="LGRX02012871">
    <property type="protein sequence ID" value="KAK3266714.1"/>
    <property type="molecule type" value="Genomic_DNA"/>
</dbReference>
<organism evidence="1 2">
    <name type="scientific">Cymbomonas tetramitiformis</name>
    <dbReference type="NCBI Taxonomy" id="36881"/>
    <lineage>
        <taxon>Eukaryota</taxon>
        <taxon>Viridiplantae</taxon>
        <taxon>Chlorophyta</taxon>
        <taxon>Pyramimonadophyceae</taxon>
        <taxon>Pyramimonadales</taxon>
        <taxon>Pyramimonadaceae</taxon>
        <taxon>Cymbomonas</taxon>
    </lineage>
</organism>
<accession>A0AAE0FVE2</accession>
<reference evidence="1 2" key="1">
    <citation type="journal article" date="2015" name="Genome Biol. Evol.">
        <title>Comparative Genomics of a Bacterivorous Green Alga Reveals Evolutionary Causalities and Consequences of Phago-Mixotrophic Mode of Nutrition.</title>
        <authorList>
            <person name="Burns J.A."/>
            <person name="Paasch A."/>
            <person name="Narechania A."/>
            <person name="Kim E."/>
        </authorList>
    </citation>
    <scope>NUCLEOTIDE SEQUENCE [LARGE SCALE GENOMIC DNA]</scope>
    <source>
        <strain evidence="1 2">PLY_AMNH</strain>
    </source>
</reference>
<protein>
    <submittedName>
        <fullName evidence="1">Uncharacterized protein</fullName>
    </submittedName>
</protein>
<name>A0AAE0FVE2_9CHLO</name>